<protein>
    <submittedName>
        <fullName evidence="2">Uncharacterized protein</fullName>
    </submittedName>
</protein>
<comment type="caution">
    <text evidence="2">The sequence shown here is derived from an EMBL/GenBank/DDBJ whole genome shotgun (WGS) entry which is preliminary data.</text>
</comment>
<evidence type="ECO:0000313" key="2">
    <source>
        <dbReference type="EMBL" id="KLJ07465.1"/>
    </source>
</evidence>
<accession>A0A0H1B7V1</accession>
<dbReference type="OrthoDB" id="4175349at2759"/>
<feature type="chain" id="PRO_5005199528" evidence="1">
    <location>
        <begin position="21"/>
        <end position="89"/>
    </location>
</feature>
<gene>
    <name evidence="2" type="ORF">EMPG_17059</name>
</gene>
<organism evidence="2 3">
    <name type="scientific">Blastomyces silverae</name>
    <dbReference type="NCBI Taxonomy" id="2060906"/>
    <lineage>
        <taxon>Eukaryota</taxon>
        <taxon>Fungi</taxon>
        <taxon>Dikarya</taxon>
        <taxon>Ascomycota</taxon>
        <taxon>Pezizomycotina</taxon>
        <taxon>Eurotiomycetes</taxon>
        <taxon>Eurotiomycetidae</taxon>
        <taxon>Onygenales</taxon>
        <taxon>Ajellomycetaceae</taxon>
        <taxon>Blastomyces</taxon>
    </lineage>
</organism>
<evidence type="ECO:0000256" key="1">
    <source>
        <dbReference type="SAM" id="SignalP"/>
    </source>
</evidence>
<name>A0A0H1B7V1_9EURO</name>
<dbReference type="AlphaFoldDB" id="A0A0H1B7V1"/>
<dbReference type="EMBL" id="LDEV01002815">
    <property type="protein sequence ID" value="KLJ07465.1"/>
    <property type="molecule type" value="Genomic_DNA"/>
</dbReference>
<keyword evidence="1" id="KW-0732">Signal</keyword>
<proteinExistence type="predicted"/>
<reference evidence="3" key="1">
    <citation type="journal article" date="2015" name="PLoS Genet.">
        <title>The dynamic genome and transcriptome of the human fungal pathogen Blastomyces and close relative Emmonsia.</title>
        <authorList>
            <person name="Munoz J.F."/>
            <person name="Gauthier G.M."/>
            <person name="Desjardins C.A."/>
            <person name="Gallo J.E."/>
            <person name="Holder J."/>
            <person name="Sullivan T.D."/>
            <person name="Marty A.J."/>
            <person name="Carmen J.C."/>
            <person name="Chen Z."/>
            <person name="Ding L."/>
            <person name="Gujja S."/>
            <person name="Magrini V."/>
            <person name="Misas E."/>
            <person name="Mitreva M."/>
            <person name="Priest M."/>
            <person name="Saif S."/>
            <person name="Whiston E.A."/>
            <person name="Young S."/>
            <person name="Zeng Q."/>
            <person name="Goldman W.E."/>
            <person name="Mardis E.R."/>
            <person name="Taylor J.W."/>
            <person name="McEwen J.G."/>
            <person name="Clay O.K."/>
            <person name="Klein B.S."/>
            <person name="Cuomo C.A."/>
        </authorList>
    </citation>
    <scope>NUCLEOTIDE SEQUENCE [LARGE SCALE GENOMIC DNA]</scope>
    <source>
        <strain evidence="3">UAMH 139</strain>
    </source>
</reference>
<feature type="signal peptide" evidence="1">
    <location>
        <begin position="1"/>
        <end position="20"/>
    </location>
</feature>
<keyword evidence="3" id="KW-1185">Reference proteome</keyword>
<sequence>MKATTLLAAALAALAGGASGKIFVPVDLPPPGNWVPGPSLWPNRVLAGFNAAYSDFTLSAWINYMQNQCNQVSGCTSLSLASGKDQNSY</sequence>
<evidence type="ECO:0000313" key="3">
    <source>
        <dbReference type="Proteomes" id="UP000053573"/>
    </source>
</evidence>
<dbReference type="Proteomes" id="UP000053573">
    <property type="component" value="Unassembled WGS sequence"/>
</dbReference>